<dbReference type="InterPro" id="IPR027417">
    <property type="entry name" value="P-loop_NTPase"/>
</dbReference>
<dbReference type="OrthoDB" id="713315at2"/>
<feature type="compositionally biased region" description="Polar residues" evidence="1">
    <location>
        <begin position="706"/>
        <end position="717"/>
    </location>
</feature>
<evidence type="ECO:0000259" key="2">
    <source>
        <dbReference type="PROSITE" id="PS51194"/>
    </source>
</evidence>
<dbReference type="SMART" id="SM00490">
    <property type="entry name" value="HELICc"/>
    <property type="match status" value="1"/>
</dbReference>
<dbReference type="GO" id="GO:0004386">
    <property type="term" value="F:helicase activity"/>
    <property type="evidence" value="ECO:0007669"/>
    <property type="project" value="UniProtKB-KW"/>
</dbReference>
<keyword evidence="4" id="KW-1185">Reference proteome</keyword>
<dbReference type="CDD" id="cd18785">
    <property type="entry name" value="SF2_C"/>
    <property type="match status" value="1"/>
</dbReference>
<feature type="domain" description="Helicase C-terminal" evidence="2">
    <location>
        <begin position="888"/>
        <end position="1056"/>
    </location>
</feature>
<protein>
    <submittedName>
        <fullName evidence="3">Helicase</fullName>
    </submittedName>
</protein>
<evidence type="ECO:0000256" key="1">
    <source>
        <dbReference type="SAM" id="MobiDB-lite"/>
    </source>
</evidence>
<dbReference type="Proteomes" id="UP000244867">
    <property type="component" value="Unassembled WGS sequence"/>
</dbReference>
<comment type="caution">
    <text evidence="3">The sequence shown here is derived from an EMBL/GenBank/DDBJ whole genome shotgun (WGS) entry which is preliminary data.</text>
</comment>
<keyword evidence="3" id="KW-0067">ATP-binding</keyword>
<dbReference type="InterPro" id="IPR001650">
    <property type="entry name" value="Helicase_C-like"/>
</dbReference>
<feature type="compositionally biased region" description="Acidic residues" evidence="1">
    <location>
        <begin position="91"/>
        <end position="105"/>
    </location>
</feature>
<sequence>MSVSPSTIVRSELIALIERELLGPRNGNDEEIMGTPRAAYAVGGLAPVTIDPNQVGPLQATDDGADPNETGQGITDIDPTTQGQRGVPVLTDEEPSTADDDEERDEGPKGALTFPSSMGLRFQVPRGCDVLIVTASWGRYASFRKENEEGRKFQWSKRTPVEKTAQLDVRGHDEHVVLAPITLDDDVTLRVELFPRTDRVIVELALSNDRVTGMDAPPGDWLFQTKLRVEAESGEAVFLPTRDVLVADYDEVDEERQRLDLQYRHRLEFAIGRTASVTWDEPVDEDGNGIRLARSVETTWLPTAEVPQTIAGSAGAAVPSMRKLAELEAEQAEAAFGPLVEGYLEWLHGQQAAADELPEHLRDIAVDAIAEAQLVADRLAEGVQLLSQGGEALTAFRFMNRAMRDQRIRSQVAAKRAADDDLSIDDALSAVEAEGDKTASWRPFQLAFILLQLPALTDPAHPYRSGHAANVELLFFPTGGGKTEAYLGLAAFTFAVRRLQGDLETDDGVLDGRDGVAVLMRYTLRLLTSQQFQRAAALVCAAELIRQEDPATWGEKPFSIGLWVGSAVSPKRYTEAEAQVQAVRSNDSVRAFGLTVLQLQRCPWCGTKIDPKRDVHTVKTRERIAVYCGDRHDDCPFAIDGDADGPLPITTVDDEIYRNPPTFLLATVDKFARLAREGEAASLFGYVAEWCPRHGYRHPDSHGSCPGQSHNPKSENGVSYPKVAIQPARRLRPPDLIIQDELHLITGALGTAVGVFENAVDLLSSYAQKGQNVRPLVIASTATVRNAENQVRALYGRGVDVFPPQVLDVRDTFFSSEKKVTDEDPGRKYLGICAHGIRLTLAEIRLSEVLLLAGQKLLDNHGDSADPYMTTVGYFSATRELAGMRRYLDDDVTMRVAGNTEPFPKRTNDFARLNIGELTSRISAEDISKTLDRLALPFTRERWSTHGKQAYAKAFREAVEARKPSPSSPERPYDVVLATSMLQVGVDVPRLGLMLVVGQPKNTAEYIQASSRVGRDARKPGLVVSLANWARPRDMAHFEQFRHYHETFYAQVEALSVTPYSETAMERGLMGVLVSAARVADLRSGGSLSPERGAGEILSKMPVVEDLIDQLVARATRAVDDAGEAKRMRDKLVQRMDRWHDKAANASGALVYERRPKKEVSWPLLISPEDTLPSVADRVFVVANSMREVQPEINLLVSPSANRLAFKEPLDSPEWHIPEVTT</sequence>
<name>A0A2R7Z2J6_9ACTN</name>
<gene>
    <name evidence="3" type="ORF">C7S10_01585</name>
</gene>
<dbReference type="PROSITE" id="PS51194">
    <property type="entry name" value="HELICASE_CTER"/>
    <property type="match status" value="1"/>
</dbReference>
<dbReference type="Gene3D" id="3.40.50.300">
    <property type="entry name" value="P-loop containing nucleotide triphosphate hydrolases"/>
    <property type="match status" value="1"/>
</dbReference>
<keyword evidence="3" id="KW-0347">Helicase</keyword>
<accession>A0A2R7Z2J6</accession>
<dbReference type="Pfam" id="PF00271">
    <property type="entry name" value="Helicase_C"/>
    <property type="match status" value="1"/>
</dbReference>
<reference evidence="3 4" key="1">
    <citation type="submission" date="2018-03" db="EMBL/GenBank/DDBJ databases">
        <authorList>
            <person name="Keele B.F."/>
        </authorList>
    </citation>
    <scope>NUCLEOTIDE SEQUENCE [LARGE SCALE GENOMIC DNA]</scope>
    <source>
        <strain evidence="3 4">IB-3</strain>
    </source>
</reference>
<feature type="region of interest" description="Disordered" evidence="1">
    <location>
        <begin position="52"/>
        <end position="114"/>
    </location>
</feature>
<organism evidence="3 4">
    <name type="scientific">Nocardioides currus</name>
    <dbReference type="NCBI Taxonomy" id="2133958"/>
    <lineage>
        <taxon>Bacteria</taxon>
        <taxon>Bacillati</taxon>
        <taxon>Actinomycetota</taxon>
        <taxon>Actinomycetes</taxon>
        <taxon>Propionibacteriales</taxon>
        <taxon>Nocardioidaceae</taxon>
        <taxon>Nocardioides</taxon>
    </lineage>
</organism>
<feature type="compositionally biased region" description="Polar residues" evidence="1">
    <location>
        <begin position="69"/>
        <end position="84"/>
    </location>
</feature>
<evidence type="ECO:0000313" key="3">
    <source>
        <dbReference type="EMBL" id="PUA82466.1"/>
    </source>
</evidence>
<dbReference type="NCBIfam" id="NF038325">
    <property type="entry name" value="DISARM_DrmAS"/>
    <property type="match status" value="1"/>
</dbReference>
<dbReference type="AlphaFoldDB" id="A0A2R7Z2J6"/>
<feature type="region of interest" description="Disordered" evidence="1">
    <location>
        <begin position="699"/>
        <end position="718"/>
    </location>
</feature>
<evidence type="ECO:0000313" key="4">
    <source>
        <dbReference type="Proteomes" id="UP000244867"/>
    </source>
</evidence>
<keyword evidence="3" id="KW-0547">Nucleotide-binding</keyword>
<dbReference type="SUPFAM" id="SSF52540">
    <property type="entry name" value="P-loop containing nucleoside triphosphate hydrolases"/>
    <property type="match status" value="1"/>
</dbReference>
<dbReference type="EMBL" id="PYXZ01000001">
    <property type="protein sequence ID" value="PUA82466.1"/>
    <property type="molecule type" value="Genomic_DNA"/>
</dbReference>
<proteinExistence type="predicted"/>
<keyword evidence="3" id="KW-0378">Hydrolase</keyword>